<dbReference type="InterPro" id="IPR027275">
    <property type="entry name" value="PRC-brl_dom"/>
</dbReference>
<accession>A0A1Y0EAV8</accession>
<dbReference type="SUPFAM" id="SSF50346">
    <property type="entry name" value="PRC-barrel domain"/>
    <property type="match status" value="1"/>
</dbReference>
<dbReference type="Gene3D" id="2.30.30.240">
    <property type="entry name" value="PRC-barrel domain"/>
    <property type="match status" value="1"/>
</dbReference>
<organism evidence="2 3">
    <name type="scientific">Yoonia vestfoldensis</name>
    <dbReference type="NCBI Taxonomy" id="245188"/>
    <lineage>
        <taxon>Bacteria</taxon>
        <taxon>Pseudomonadati</taxon>
        <taxon>Pseudomonadota</taxon>
        <taxon>Alphaproteobacteria</taxon>
        <taxon>Rhodobacterales</taxon>
        <taxon>Paracoccaceae</taxon>
        <taxon>Yoonia</taxon>
    </lineage>
</organism>
<dbReference type="OrthoDB" id="6158291at2"/>
<dbReference type="AlphaFoldDB" id="A0A1Y0EAV8"/>
<dbReference type="KEGG" id="lvs:LOKVESSMR4R_01374"/>
<proteinExistence type="predicted"/>
<dbReference type="Proteomes" id="UP000195273">
    <property type="component" value="Chromosome"/>
</dbReference>
<dbReference type="EMBL" id="CP021431">
    <property type="protein sequence ID" value="ARU00693.1"/>
    <property type="molecule type" value="Genomic_DNA"/>
</dbReference>
<dbReference type="InterPro" id="IPR011033">
    <property type="entry name" value="PRC_barrel-like_sf"/>
</dbReference>
<dbReference type="Pfam" id="PF05239">
    <property type="entry name" value="PRC"/>
    <property type="match status" value="2"/>
</dbReference>
<dbReference type="PANTHER" id="PTHR36505:SF1">
    <property type="entry name" value="BLR1072 PROTEIN"/>
    <property type="match status" value="1"/>
</dbReference>
<dbReference type="RefSeq" id="WP_087206911.1">
    <property type="nucleotide sequence ID" value="NZ_CP021431.1"/>
</dbReference>
<keyword evidence="3" id="KW-1185">Reference proteome</keyword>
<name>A0A1Y0EAV8_9RHOB</name>
<feature type="domain" description="PRC-barrel" evidence="1">
    <location>
        <begin position="52"/>
        <end position="107"/>
    </location>
</feature>
<reference evidence="2 3" key="1">
    <citation type="submission" date="2017-05" db="EMBL/GenBank/DDBJ databases">
        <title>Genome Sequence of Loktanella vestfoldensis Strain SMR4r Isolated from a Culture of the Diatom Skeletonema marinoi.</title>
        <authorList>
            <person name="Topel M."/>
            <person name="Pinder M.I.M."/>
            <person name="Johansson O.N."/>
            <person name="Kourtchenko O."/>
            <person name="Godhe A."/>
            <person name="Clarke A.K."/>
        </authorList>
    </citation>
    <scope>NUCLEOTIDE SEQUENCE [LARGE SCALE GENOMIC DNA]</scope>
    <source>
        <strain evidence="2 3">SMR4r</strain>
    </source>
</reference>
<evidence type="ECO:0000259" key="1">
    <source>
        <dbReference type="Pfam" id="PF05239"/>
    </source>
</evidence>
<feature type="domain" description="PRC-barrel" evidence="1">
    <location>
        <begin position="156"/>
        <end position="209"/>
    </location>
</feature>
<protein>
    <submittedName>
        <fullName evidence="2">PRC-barrel domain protein</fullName>
    </submittedName>
</protein>
<evidence type="ECO:0000313" key="3">
    <source>
        <dbReference type="Proteomes" id="UP000195273"/>
    </source>
</evidence>
<evidence type="ECO:0000313" key="2">
    <source>
        <dbReference type="EMBL" id="ARU00693.1"/>
    </source>
</evidence>
<gene>
    <name evidence="2" type="ORF">LOKVESSMR4R_01374</name>
</gene>
<sequence>MKRLTTGAASTIALVIATQSVAQNQEVQLLSDWRYDALYTAGWSVDNMFDRTEIIDANGDEIGDIENIIFSNDGHVLGIIAQVGGFWDIGDTHVHIPWDVVTLQDGIAQMIIPVTQDTIDEYDVFGDGWFDDQVISAADTAVTQAVNDDLVAGAGIFKATDLIGDYVYLSDGARYGYVADIIVQDGAISAMVTDAGASGRSGFYAYPYAYRADMYGPRYELPYETNDVDTIEAFDYTQLQSRVTD</sequence>
<dbReference type="PANTHER" id="PTHR36505">
    <property type="entry name" value="BLR1072 PROTEIN"/>
    <property type="match status" value="1"/>
</dbReference>